<evidence type="ECO:0000313" key="1">
    <source>
        <dbReference type="EMBL" id="KAF2465155.1"/>
    </source>
</evidence>
<gene>
    <name evidence="1" type="ORF">BDR25DRAFT_346264</name>
</gene>
<protein>
    <submittedName>
        <fullName evidence="1">Uncharacterized protein</fullName>
    </submittedName>
</protein>
<dbReference type="Proteomes" id="UP000799755">
    <property type="component" value="Unassembled WGS sequence"/>
</dbReference>
<dbReference type="EMBL" id="MU003531">
    <property type="protein sequence ID" value="KAF2465155.1"/>
    <property type="molecule type" value="Genomic_DNA"/>
</dbReference>
<comment type="caution">
    <text evidence="1">The sequence shown here is derived from an EMBL/GenBank/DDBJ whole genome shotgun (WGS) entry which is preliminary data.</text>
</comment>
<proteinExistence type="predicted"/>
<sequence length="366" mass="39093">MESSGSIATSDHLGPQVNIAVWICFIISGLAATAKLLTKLGRSHRDFRFSSLELDDYLITASIVFAAGQSITVSQQVEAGLGDHFTTLTSSQIARYEKAGFAAEFLYILALATAKIAALLFALNLSPHSKNKAVINGLIAFVGAWALVSVFGIAFQCKVPRTWTPTSEKCFNQPAFWAFVEAVNGLTDVALVTILCTIVWILQITKAKFMLLSVFAARSLSTPGSPEWDPTSKETSVAIATAVLMNASIVVSCVPFLKPLMEHLQPGWSTSDVIRGVGYNVMYGKSQFESGAYPMGSVVSGQSRSNASGNRSQIRTQSLTSLNPTGTAAYAERTASPMGGLPLKGSVIQRTDVFHVESRHGSEANG</sequence>
<organism evidence="1 2">
    <name type="scientific">Lindgomyces ingoldianus</name>
    <dbReference type="NCBI Taxonomy" id="673940"/>
    <lineage>
        <taxon>Eukaryota</taxon>
        <taxon>Fungi</taxon>
        <taxon>Dikarya</taxon>
        <taxon>Ascomycota</taxon>
        <taxon>Pezizomycotina</taxon>
        <taxon>Dothideomycetes</taxon>
        <taxon>Pleosporomycetidae</taxon>
        <taxon>Pleosporales</taxon>
        <taxon>Lindgomycetaceae</taxon>
        <taxon>Lindgomyces</taxon>
    </lineage>
</organism>
<evidence type="ECO:0000313" key="2">
    <source>
        <dbReference type="Proteomes" id="UP000799755"/>
    </source>
</evidence>
<keyword evidence="2" id="KW-1185">Reference proteome</keyword>
<accession>A0ACB6QG77</accession>
<name>A0ACB6QG77_9PLEO</name>
<reference evidence="1" key="1">
    <citation type="journal article" date="2020" name="Stud. Mycol.">
        <title>101 Dothideomycetes genomes: a test case for predicting lifestyles and emergence of pathogens.</title>
        <authorList>
            <person name="Haridas S."/>
            <person name="Albert R."/>
            <person name="Binder M."/>
            <person name="Bloem J."/>
            <person name="Labutti K."/>
            <person name="Salamov A."/>
            <person name="Andreopoulos B."/>
            <person name="Baker S."/>
            <person name="Barry K."/>
            <person name="Bills G."/>
            <person name="Bluhm B."/>
            <person name="Cannon C."/>
            <person name="Castanera R."/>
            <person name="Culley D."/>
            <person name="Daum C."/>
            <person name="Ezra D."/>
            <person name="Gonzalez J."/>
            <person name="Henrissat B."/>
            <person name="Kuo A."/>
            <person name="Liang C."/>
            <person name="Lipzen A."/>
            <person name="Lutzoni F."/>
            <person name="Magnuson J."/>
            <person name="Mondo S."/>
            <person name="Nolan M."/>
            <person name="Ohm R."/>
            <person name="Pangilinan J."/>
            <person name="Park H.-J."/>
            <person name="Ramirez L."/>
            <person name="Alfaro M."/>
            <person name="Sun H."/>
            <person name="Tritt A."/>
            <person name="Yoshinaga Y."/>
            <person name="Zwiers L.-H."/>
            <person name="Turgeon B."/>
            <person name="Goodwin S."/>
            <person name="Spatafora J."/>
            <person name="Crous P."/>
            <person name="Grigoriev I."/>
        </authorList>
    </citation>
    <scope>NUCLEOTIDE SEQUENCE</scope>
    <source>
        <strain evidence="1">ATCC 200398</strain>
    </source>
</reference>